<name>A0A2H4J9K2_9CAUD</name>
<sequence length="99" mass="11511">MNNRSEFIEEKIKEMGYNTRSFANEIGVSYTTLRSMLERNFEGAKIENVIAVSKGIGVTVDYLFNLGTEFEEVEAAHSEDDLTEEEIKEIREFMKKYKK</sequence>
<feature type="domain" description="HTH cro/C1-type" evidence="1">
    <location>
        <begin position="8"/>
        <end position="63"/>
    </location>
</feature>
<proteinExistence type="predicted"/>
<gene>
    <name evidence="2" type="ORF">10F6_13</name>
</gene>
<dbReference type="CDD" id="cd00093">
    <property type="entry name" value="HTH_XRE"/>
    <property type="match status" value="1"/>
</dbReference>
<protein>
    <submittedName>
        <fullName evidence="2">Putative LexA repressor</fullName>
    </submittedName>
</protein>
<evidence type="ECO:0000259" key="1">
    <source>
        <dbReference type="PROSITE" id="PS50943"/>
    </source>
</evidence>
<organism evidence="2">
    <name type="scientific">uncultured Caudovirales phage</name>
    <dbReference type="NCBI Taxonomy" id="2100421"/>
    <lineage>
        <taxon>Viruses</taxon>
        <taxon>Duplodnaviria</taxon>
        <taxon>Heunggongvirae</taxon>
        <taxon>Uroviricota</taxon>
        <taxon>Caudoviricetes</taxon>
        <taxon>Peduoviridae</taxon>
        <taxon>Maltschvirus</taxon>
        <taxon>Maltschvirus maltsch</taxon>
    </lineage>
</organism>
<dbReference type="InterPro" id="IPR010982">
    <property type="entry name" value="Lambda_DNA-bd_dom_sf"/>
</dbReference>
<accession>A0A2H4J9K2</accession>
<dbReference type="PROSITE" id="PS50943">
    <property type="entry name" value="HTH_CROC1"/>
    <property type="match status" value="1"/>
</dbReference>
<dbReference type="InterPro" id="IPR001387">
    <property type="entry name" value="Cro/C1-type_HTH"/>
</dbReference>
<dbReference type="GO" id="GO:0003677">
    <property type="term" value="F:DNA binding"/>
    <property type="evidence" value="ECO:0007669"/>
    <property type="project" value="InterPro"/>
</dbReference>
<evidence type="ECO:0000313" key="2">
    <source>
        <dbReference type="EMBL" id="ASN71942.1"/>
    </source>
</evidence>
<dbReference type="SUPFAM" id="SSF47413">
    <property type="entry name" value="lambda repressor-like DNA-binding domains"/>
    <property type="match status" value="1"/>
</dbReference>
<reference evidence="2" key="1">
    <citation type="submission" date="2017-06" db="EMBL/GenBank/DDBJ databases">
        <title>Novel phages from South African skin metaviromes.</title>
        <authorList>
            <person name="van Zyl L.J."/>
            <person name="Abrahams Y."/>
            <person name="Stander E.A."/>
            <person name="Kirby B.M."/>
            <person name="Clavaud C."/>
            <person name="Farcet C."/>
            <person name="Breton L."/>
            <person name="Trindade M.I."/>
        </authorList>
    </citation>
    <scope>NUCLEOTIDE SEQUENCE</scope>
</reference>
<dbReference type="Gene3D" id="1.10.260.40">
    <property type="entry name" value="lambda repressor-like DNA-binding domains"/>
    <property type="match status" value="1"/>
</dbReference>
<dbReference type="EMBL" id="MF417937">
    <property type="protein sequence ID" value="ASN71942.1"/>
    <property type="molecule type" value="Genomic_DNA"/>
</dbReference>